<keyword evidence="1" id="KW-0472">Membrane</keyword>
<sequence length="110" mass="12657">MTPASFKGSYFYLGRFRRPMYLATFLFNGLIFAVMISPFYFPVDAQSFNFAVVIFGAVTIFALVSYWFIPAEKWLRQEQIVQTMETAEGVDVLEGTEDFTEGTYVHPHVE</sequence>
<evidence type="ECO:0000313" key="2">
    <source>
        <dbReference type="EMBL" id="TFY73131.1"/>
    </source>
</evidence>
<keyword evidence="1" id="KW-0812">Transmembrane</keyword>
<proteinExistence type="predicted"/>
<organism evidence="2 3">
    <name type="scientific">Hericium alpestre</name>
    <dbReference type="NCBI Taxonomy" id="135208"/>
    <lineage>
        <taxon>Eukaryota</taxon>
        <taxon>Fungi</taxon>
        <taxon>Dikarya</taxon>
        <taxon>Basidiomycota</taxon>
        <taxon>Agaricomycotina</taxon>
        <taxon>Agaricomycetes</taxon>
        <taxon>Russulales</taxon>
        <taxon>Hericiaceae</taxon>
        <taxon>Hericium</taxon>
    </lineage>
</organism>
<keyword evidence="1" id="KW-1133">Transmembrane helix</keyword>
<dbReference type="OrthoDB" id="10054429at2759"/>
<comment type="caution">
    <text evidence="2">The sequence shown here is derived from an EMBL/GenBank/DDBJ whole genome shotgun (WGS) entry which is preliminary data.</text>
</comment>
<evidence type="ECO:0000313" key="3">
    <source>
        <dbReference type="Proteomes" id="UP000298061"/>
    </source>
</evidence>
<dbReference type="AlphaFoldDB" id="A0A4Y9ZH29"/>
<evidence type="ECO:0000256" key="1">
    <source>
        <dbReference type="SAM" id="Phobius"/>
    </source>
</evidence>
<feature type="transmembrane region" description="Helical" evidence="1">
    <location>
        <begin position="47"/>
        <end position="69"/>
    </location>
</feature>
<dbReference type="STRING" id="135208.A0A4Y9ZH29"/>
<accession>A0A4Y9ZH29</accession>
<dbReference type="Proteomes" id="UP000298061">
    <property type="component" value="Unassembled WGS sequence"/>
</dbReference>
<protein>
    <submittedName>
        <fullName evidence="2">Uncharacterized protein</fullName>
    </submittedName>
</protein>
<feature type="transmembrane region" description="Helical" evidence="1">
    <location>
        <begin position="21"/>
        <end position="41"/>
    </location>
</feature>
<name>A0A4Y9ZH29_9AGAM</name>
<reference evidence="2 3" key="1">
    <citation type="submission" date="2019-02" db="EMBL/GenBank/DDBJ databases">
        <title>Genome sequencing of the rare red list fungi Hericium alpestre (H. flagellum).</title>
        <authorList>
            <person name="Buettner E."/>
            <person name="Kellner H."/>
        </authorList>
    </citation>
    <scope>NUCLEOTIDE SEQUENCE [LARGE SCALE GENOMIC DNA]</scope>
    <source>
        <strain evidence="2 3">DSM 108284</strain>
    </source>
</reference>
<dbReference type="EMBL" id="SFCI01003262">
    <property type="protein sequence ID" value="TFY73131.1"/>
    <property type="molecule type" value="Genomic_DNA"/>
</dbReference>
<keyword evidence="3" id="KW-1185">Reference proteome</keyword>
<gene>
    <name evidence="2" type="ORF">EWM64_g10880</name>
</gene>